<dbReference type="SUPFAM" id="SSF52980">
    <property type="entry name" value="Restriction endonuclease-like"/>
    <property type="match status" value="1"/>
</dbReference>
<dbReference type="InterPro" id="IPR007569">
    <property type="entry name" value="DUF559"/>
</dbReference>
<dbReference type="RefSeq" id="WP_065238964.1">
    <property type="nucleotide sequence ID" value="NZ_JTJM01000012.1"/>
</dbReference>
<evidence type="ECO:0000259" key="1">
    <source>
        <dbReference type="Pfam" id="PF04480"/>
    </source>
</evidence>
<gene>
    <name evidence="2" type="ORF">QV01_03455</name>
</gene>
<sequence length="118" mass="14155">MPLSKRTLRIYSRELRSNMTPAEKRLWHRIRHDQLGFRFNRQKIILGYIVDFYCAKAKLVIELDGSQHYTTKQQQKDKTRDTNLAALGITVLRFDNYQVMTTLDEVIEEIYQYLSQRN</sequence>
<reference evidence="2 3" key="1">
    <citation type="submission" date="2014-11" db="EMBL/GenBank/DDBJ databases">
        <title>Pan-genome of Gallibacterium spp.</title>
        <authorList>
            <person name="Kudirkiene E."/>
            <person name="Bojesen A.M."/>
        </authorList>
    </citation>
    <scope>NUCLEOTIDE SEQUENCE [LARGE SCALE GENOMIC DNA]</scope>
    <source>
        <strain evidence="2 3">F151</strain>
    </source>
</reference>
<dbReference type="PANTHER" id="PTHR38590:SF1">
    <property type="entry name" value="BLL0828 PROTEIN"/>
    <property type="match status" value="1"/>
</dbReference>
<dbReference type="Proteomes" id="UP000243558">
    <property type="component" value="Unassembled WGS sequence"/>
</dbReference>
<dbReference type="Gene3D" id="3.40.960.10">
    <property type="entry name" value="VSR Endonuclease"/>
    <property type="match status" value="1"/>
</dbReference>
<organism evidence="2 3">
    <name type="scientific">Gallibacterium genomosp. 3</name>
    <dbReference type="NCBI Taxonomy" id="505345"/>
    <lineage>
        <taxon>Bacteria</taxon>
        <taxon>Pseudomonadati</taxon>
        <taxon>Pseudomonadota</taxon>
        <taxon>Gammaproteobacteria</taxon>
        <taxon>Pasteurellales</taxon>
        <taxon>Pasteurellaceae</taxon>
        <taxon>Gallibacterium</taxon>
    </lineage>
</organism>
<dbReference type="OrthoDB" id="9798754at2"/>
<dbReference type="InterPro" id="IPR011335">
    <property type="entry name" value="Restrct_endonuc-II-like"/>
</dbReference>
<dbReference type="Pfam" id="PF04480">
    <property type="entry name" value="DUF559"/>
    <property type="match status" value="1"/>
</dbReference>
<dbReference type="PATRIC" id="fig|505345.7.peg.692"/>
<proteinExistence type="predicted"/>
<comment type="caution">
    <text evidence="2">The sequence shown here is derived from an EMBL/GenBank/DDBJ whole genome shotgun (WGS) entry which is preliminary data.</text>
</comment>
<name>A0A1A7NS27_9PAST</name>
<feature type="domain" description="DUF559" evidence="1">
    <location>
        <begin position="9"/>
        <end position="114"/>
    </location>
</feature>
<accession>A0A1A7NS27</accession>
<dbReference type="CDD" id="cd01038">
    <property type="entry name" value="Endonuclease_DUF559"/>
    <property type="match status" value="1"/>
</dbReference>
<dbReference type="InterPro" id="IPR047216">
    <property type="entry name" value="Endonuclease_DUF559_bact"/>
</dbReference>
<protein>
    <recommendedName>
        <fullName evidence="1">DUF559 domain-containing protein</fullName>
    </recommendedName>
</protein>
<dbReference type="AlphaFoldDB" id="A0A1A7NS27"/>
<evidence type="ECO:0000313" key="2">
    <source>
        <dbReference type="EMBL" id="OBW93032.1"/>
    </source>
</evidence>
<dbReference type="PANTHER" id="PTHR38590">
    <property type="entry name" value="BLL0828 PROTEIN"/>
    <property type="match status" value="1"/>
</dbReference>
<dbReference type="EMBL" id="JTJM01000012">
    <property type="protein sequence ID" value="OBW93032.1"/>
    <property type="molecule type" value="Genomic_DNA"/>
</dbReference>
<evidence type="ECO:0000313" key="3">
    <source>
        <dbReference type="Proteomes" id="UP000243558"/>
    </source>
</evidence>
<keyword evidence="3" id="KW-1185">Reference proteome</keyword>